<feature type="region of interest" description="Disordered" evidence="1">
    <location>
        <begin position="120"/>
        <end position="143"/>
    </location>
</feature>
<organism evidence="2">
    <name type="scientific">uncultured Caudovirales phage</name>
    <dbReference type="NCBI Taxonomy" id="2100421"/>
    <lineage>
        <taxon>Viruses</taxon>
        <taxon>Duplodnaviria</taxon>
        <taxon>Heunggongvirae</taxon>
        <taxon>Uroviricota</taxon>
        <taxon>Caudoviricetes</taxon>
        <taxon>Peduoviridae</taxon>
        <taxon>Maltschvirus</taxon>
        <taxon>Maltschvirus maltsch</taxon>
    </lineage>
</organism>
<dbReference type="EMBL" id="LR796167">
    <property type="protein sequence ID" value="CAB4122773.1"/>
    <property type="molecule type" value="Genomic_DNA"/>
</dbReference>
<name>A0A6J5KNI0_9CAUD</name>
<accession>A0A6J5KNI0</accession>
<sequence length="143" mass="15770">MHLMPAGFTTTNTQLRKTKKTPAQLKAQQEHESWLRKQGVHSEQLAQKPMKKAGSFRDTVKPVQPGAACSNGFAPGGAKKSVFDSEWQRRYEDDPEMAEREKVALEKARALKGQLTPLYNKGPVMLATPGHDSKGGNGRGRIT</sequence>
<feature type="region of interest" description="Disordered" evidence="1">
    <location>
        <begin position="1"/>
        <end position="21"/>
    </location>
</feature>
<evidence type="ECO:0000313" key="2">
    <source>
        <dbReference type="EMBL" id="CAB4122773.1"/>
    </source>
</evidence>
<gene>
    <name evidence="2" type="ORF">UFOVP29_68</name>
</gene>
<protein>
    <submittedName>
        <fullName evidence="2">Uncharacterized protein</fullName>
    </submittedName>
</protein>
<proteinExistence type="predicted"/>
<feature type="region of interest" description="Disordered" evidence="1">
    <location>
        <begin position="33"/>
        <end position="80"/>
    </location>
</feature>
<evidence type="ECO:0000256" key="1">
    <source>
        <dbReference type="SAM" id="MobiDB-lite"/>
    </source>
</evidence>
<reference evidence="2" key="1">
    <citation type="submission" date="2020-04" db="EMBL/GenBank/DDBJ databases">
        <authorList>
            <person name="Chiriac C."/>
            <person name="Salcher M."/>
            <person name="Ghai R."/>
            <person name="Kavagutti S V."/>
        </authorList>
    </citation>
    <scope>NUCLEOTIDE SEQUENCE</scope>
</reference>